<keyword evidence="2 3" id="KW-0143">Chaperone</keyword>
<dbReference type="PANTHER" id="PTHR10772:SF58">
    <property type="entry name" value="CO-CHAPERONIN GROES"/>
    <property type="match status" value="1"/>
</dbReference>
<dbReference type="HAMAP" id="MF_00580">
    <property type="entry name" value="CH10"/>
    <property type="match status" value="1"/>
</dbReference>
<comment type="similarity">
    <text evidence="1 3 4">Belongs to the GroES chaperonin family.</text>
</comment>
<keyword evidence="6" id="KW-1185">Reference proteome</keyword>
<sequence>MATKEKEEKKEGKGTAAKGFLPLGDRVFVTYTEELERTAGGIYVPDSAREKPQRGTVEGAGQDVKTLKVGDQVLFDKYSGTKIKIENDDCLILREEDILGIFVDK</sequence>
<proteinExistence type="inferred from homology"/>
<comment type="function">
    <text evidence="3 4">Together with the chaperonin GroEL, plays an essential role in assisting protein folding. The GroEL-GroES system forms a nano-cage that allows encapsulation of the non-native substrate proteins and provides a physical environment optimized to promote and accelerate protein folding. GroES binds to the apical surface of the GroEL ring, thereby capping the opening of the GroEL channel.</text>
</comment>
<comment type="subunit">
    <text evidence="3">Heptamer of 7 subunits arranged in a ring. Interacts with the chaperonin GroEL.</text>
</comment>
<evidence type="ECO:0000313" key="6">
    <source>
        <dbReference type="Proteomes" id="UP001250932"/>
    </source>
</evidence>
<dbReference type="PANTHER" id="PTHR10772">
    <property type="entry name" value="10 KDA HEAT SHOCK PROTEIN"/>
    <property type="match status" value="1"/>
</dbReference>
<comment type="caution">
    <text evidence="5">The sequence shown here is derived from an EMBL/GenBank/DDBJ whole genome shotgun (WGS) entry which is preliminary data.</text>
</comment>
<dbReference type="CDD" id="cd00320">
    <property type="entry name" value="cpn10"/>
    <property type="match status" value="1"/>
</dbReference>
<evidence type="ECO:0000256" key="3">
    <source>
        <dbReference type="HAMAP-Rule" id="MF_00580"/>
    </source>
</evidence>
<evidence type="ECO:0000256" key="1">
    <source>
        <dbReference type="ARBA" id="ARBA00006975"/>
    </source>
</evidence>
<evidence type="ECO:0000256" key="4">
    <source>
        <dbReference type="RuleBase" id="RU000535"/>
    </source>
</evidence>
<keyword evidence="3" id="KW-0963">Cytoplasm</keyword>
<protein>
    <recommendedName>
        <fullName evidence="3">Co-chaperonin GroES</fullName>
    </recommendedName>
    <alternativeName>
        <fullName evidence="3">10 kDa chaperonin</fullName>
    </alternativeName>
    <alternativeName>
        <fullName evidence="3">Chaperonin-10</fullName>
        <shortName evidence="3">Cpn10</shortName>
    </alternativeName>
</protein>
<dbReference type="InterPro" id="IPR037124">
    <property type="entry name" value="Chaperonin_GroES_sf"/>
</dbReference>
<comment type="subcellular location">
    <subcellularLocation>
        <location evidence="3">Cytoplasm</location>
    </subcellularLocation>
</comment>
<accession>A0ABU3K4I9</accession>
<dbReference type="Gene3D" id="2.30.33.40">
    <property type="entry name" value="GroES chaperonin"/>
    <property type="match status" value="1"/>
</dbReference>
<reference evidence="5 6" key="1">
    <citation type="journal article" date="2023" name="ISME J.">
        <title>Cultivation and genomic characterization of novel and ubiquitous marine nitrite-oxidizing bacteria from the Nitrospirales.</title>
        <authorList>
            <person name="Mueller A.J."/>
            <person name="Daebeler A."/>
            <person name="Herbold C.W."/>
            <person name="Kirkegaard R.H."/>
            <person name="Daims H."/>
        </authorList>
    </citation>
    <scope>NUCLEOTIDE SEQUENCE [LARGE SCALE GENOMIC DNA]</scope>
    <source>
        <strain evidence="5 6">EB</strain>
    </source>
</reference>
<gene>
    <name evidence="3" type="primary">groES</name>
    <name evidence="3" type="synonym">groS</name>
    <name evidence="5" type="ORF">PPG34_03030</name>
</gene>
<dbReference type="Proteomes" id="UP001250932">
    <property type="component" value="Unassembled WGS sequence"/>
</dbReference>
<dbReference type="RefSeq" id="WP_313831661.1">
    <property type="nucleotide sequence ID" value="NZ_JAQOUE010000001.1"/>
</dbReference>
<name>A0ABU3K4I9_9BACT</name>
<evidence type="ECO:0000256" key="2">
    <source>
        <dbReference type="ARBA" id="ARBA00023186"/>
    </source>
</evidence>
<dbReference type="Pfam" id="PF00166">
    <property type="entry name" value="Cpn10"/>
    <property type="match status" value="1"/>
</dbReference>
<evidence type="ECO:0000313" key="5">
    <source>
        <dbReference type="EMBL" id="MDT7041306.1"/>
    </source>
</evidence>
<dbReference type="InterPro" id="IPR011032">
    <property type="entry name" value="GroES-like_sf"/>
</dbReference>
<dbReference type="EMBL" id="JAQOUE010000001">
    <property type="protein sequence ID" value="MDT7041306.1"/>
    <property type="molecule type" value="Genomic_DNA"/>
</dbReference>
<dbReference type="SUPFAM" id="SSF50129">
    <property type="entry name" value="GroES-like"/>
    <property type="match status" value="1"/>
</dbReference>
<dbReference type="InterPro" id="IPR020818">
    <property type="entry name" value="Chaperonin_GroES"/>
</dbReference>
<dbReference type="PRINTS" id="PR00297">
    <property type="entry name" value="CHAPERONIN10"/>
</dbReference>
<organism evidence="5 6">
    <name type="scientific">Candidatus Nitronereus thalassa</name>
    <dbReference type="NCBI Taxonomy" id="3020898"/>
    <lineage>
        <taxon>Bacteria</taxon>
        <taxon>Pseudomonadati</taxon>
        <taxon>Nitrospirota</taxon>
        <taxon>Nitrospiria</taxon>
        <taxon>Nitrospirales</taxon>
        <taxon>Nitrospiraceae</taxon>
        <taxon>Candidatus Nitronereus</taxon>
    </lineage>
</organism>
<dbReference type="SMART" id="SM00883">
    <property type="entry name" value="Cpn10"/>
    <property type="match status" value="1"/>
</dbReference>